<dbReference type="SUPFAM" id="SSF49599">
    <property type="entry name" value="TRAF domain-like"/>
    <property type="match status" value="1"/>
</dbReference>
<dbReference type="InterPro" id="IPR008974">
    <property type="entry name" value="TRAF-like"/>
</dbReference>
<sequence length="611" mass="71237">MPFTEEESLGTYCNTWKITNWSNLEDRVKGPTFETEDLKWNLLLYPKGNNHNDTVSLYLALNSLTKEVEDEDFHVCAQFLMLISSPEDPTTFIHHAAQHRFQAYETDWGFTTFISQKELTESTDDKPQFLVNDTVILTTIVRLIRDPNGVLWHNFLNYDSKKTTGYVGLYNQGATCYMNSLFQSLYFTNYFRLAVYQIPTDSDEPSNSIALALQRLFFSLQFSNYAVSTIEVTRSFGWNTVDAFMQRDVQEFNRLLQDNLERKMKGTPAEGSIQQLFVGKMKSYIRCVHVDYESSRSEDFYDIQLNVKNCKNLEESFKNYVEMEILEGDNKYSAEDYGLQDAKKGVIFESFPPVLQLQLKRFEYDMLRDTMLKINDRHEFPSTIDLTSYLSENADKSISHIYALHGVLVHTGDSNGGHYFSFVRPTTEEKWFKFDDDRVTPATLKEVLEDNYGGERLNTHPKLRNQKRFTNAYMLIYIRESSRDEILREVSMKDIPEHLVTRFEKEQAEIDRIKRQRAEQELYIKSYIVNDNSFLGNTGPDFIQINEDDKSSPSLVNIMPVRKDVTLKVFTNEIAKNLGLGSEYFKFWILLNRENNTVRLGQPLEESEGNF</sequence>
<evidence type="ECO:0000256" key="9">
    <source>
        <dbReference type="RuleBase" id="RU366025"/>
    </source>
</evidence>
<keyword evidence="13" id="KW-1185">Reference proteome</keyword>
<comment type="caution">
    <text evidence="12">The sequence shown here is derived from an EMBL/GenBank/DDBJ whole genome shotgun (WGS) entry which is preliminary data.</text>
</comment>
<dbReference type="STRING" id="4846.A0A367J0S3"/>
<evidence type="ECO:0000313" key="12">
    <source>
        <dbReference type="EMBL" id="RCH83548.1"/>
    </source>
</evidence>
<evidence type="ECO:0000256" key="8">
    <source>
        <dbReference type="ARBA" id="ARBA00023242"/>
    </source>
</evidence>
<dbReference type="PANTHER" id="PTHR24006">
    <property type="entry name" value="UBIQUITIN CARBOXYL-TERMINAL HYDROLASE"/>
    <property type="match status" value="1"/>
</dbReference>
<reference evidence="12 13" key="1">
    <citation type="journal article" date="2018" name="G3 (Bethesda)">
        <title>Phylogenetic and Phylogenomic Definition of Rhizopus Species.</title>
        <authorList>
            <person name="Gryganskyi A.P."/>
            <person name="Golan J."/>
            <person name="Dolatabadi S."/>
            <person name="Mondo S."/>
            <person name="Robb S."/>
            <person name="Idnurm A."/>
            <person name="Muszewska A."/>
            <person name="Steczkiewicz K."/>
            <person name="Masonjones S."/>
            <person name="Liao H.L."/>
            <person name="Gajdeczka M.T."/>
            <person name="Anike F."/>
            <person name="Vuek A."/>
            <person name="Anishchenko I.M."/>
            <person name="Voigt K."/>
            <person name="de Hoog G.S."/>
            <person name="Smith M.E."/>
            <person name="Heitman J."/>
            <person name="Vilgalys R."/>
            <person name="Stajich J.E."/>
        </authorList>
    </citation>
    <scope>NUCLEOTIDE SEQUENCE [LARGE SCALE GENOMIC DNA]</scope>
    <source>
        <strain evidence="12 13">LSU 92-RS-03</strain>
    </source>
</reference>
<dbReference type="PROSITE" id="PS00973">
    <property type="entry name" value="USP_2"/>
    <property type="match status" value="1"/>
</dbReference>
<dbReference type="PROSITE" id="PS00972">
    <property type="entry name" value="USP_1"/>
    <property type="match status" value="1"/>
</dbReference>
<evidence type="ECO:0000259" key="10">
    <source>
        <dbReference type="PROSITE" id="PS50144"/>
    </source>
</evidence>
<keyword evidence="5 9" id="KW-0833">Ubl conjugation pathway</keyword>
<dbReference type="PANTHER" id="PTHR24006:SF644">
    <property type="entry name" value="UBIQUITIN CARBOXYL-TERMINAL HYDROLASE 7"/>
    <property type="match status" value="1"/>
</dbReference>
<gene>
    <name evidence="12" type="ORF">CU098_000261</name>
</gene>
<evidence type="ECO:0000256" key="2">
    <source>
        <dbReference type="ARBA" id="ARBA00004123"/>
    </source>
</evidence>
<dbReference type="GO" id="GO:0005634">
    <property type="term" value="C:nucleus"/>
    <property type="evidence" value="ECO:0007669"/>
    <property type="project" value="UniProtKB-SubCell"/>
</dbReference>
<evidence type="ECO:0000256" key="6">
    <source>
        <dbReference type="ARBA" id="ARBA00022801"/>
    </source>
</evidence>
<evidence type="ECO:0000256" key="3">
    <source>
        <dbReference type="ARBA" id="ARBA00009085"/>
    </source>
</evidence>
<dbReference type="EC" id="3.4.19.12" evidence="9"/>
<accession>A0A367J0S3</accession>
<dbReference type="InterPro" id="IPR001394">
    <property type="entry name" value="Peptidase_C19_UCH"/>
</dbReference>
<dbReference type="InterPro" id="IPR050164">
    <property type="entry name" value="Peptidase_C19"/>
</dbReference>
<dbReference type="GO" id="GO:0016579">
    <property type="term" value="P:protein deubiquitination"/>
    <property type="evidence" value="ECO:0007669"/>
    <property type="project" value="InterPro"/>
</dbReference>
<dbReference type="GO" id="GO:0140492">
    <property type="term" value="F:metal-dependent deubiquitinase activity"/>
    <property type="evidence" value="ECO:0007669"/>
    <property type="project" value="UniProtKB-ARBA"/>
</dbReference>
<evidence type="ECO:0000259" key="11">
    <source>
        <dbReference type="PROSITE" id="PS50235"/>
    </source>
</evidence>
<dbReference type="GO" id="GO:0031647">
    <property type="term" value="P:regulation of protein stability"/>
    <property type="evidence" value="ECO:0007669"/>
    <property type="project" value="TreeGrafter"/>
</dbReference>
<feature type="domain" description="MATH" evidence="10">
    <location>
        <begin position="11"/>
        <end position="141"/>
    </location>
</feature>
<dbReference type="SMART" id="SM00061">
    <property type="entry name" value="MATH"/>
    <property type="match status" value="1"/>
</dbReference>
<dbReference type="InterPro" id="IPR038765">
    <property type="entry name" value="Papain-like_cys_pep_sf"/>
</dbReference>
<dbReference type="Proteomes" id="UP000253551">
    <property type="component" value="Unassembled WGS sequence"/>
</dbReference>
<dbReference type="GO" id="GO:0004843">
    <property type="term" value="F:cysteine-type deubiquitinase activity"/>
    <property type="evidence" value="ECO:0007669"/>
    <property type="project" value="UniProtKB-UniRule"/>
</dbReference>
<evidence type="ECO:0000256" key="1">
    <source>
        <dbReference type="ARBA" id="ARBA00000707"/>
    </source>
</evidence>
<dbReference type="EMBL" id="PJQM01004709">
    <property type="protein sequence ID" value="RCH83548.1"/>
    <property type="molecule type" value="Genomic_DNA"/>
</dbReference>
<evidence type="ECO:0000313" key="13">
    <source>
        <dbReference type="Proteomes" id="UP000253551"/>
    </source>
</evidence>
<dbReference type="PROSITE" id="PS50235">
    <property type="entry name" value="USP_3"/>
    <property type="match status" value="1"/>
</dbReference>
<comment type="similarity">
    <text evidence="3 9">Belongs to the peptidase C19 family.</text>
</comment>
<dbReference type="SUPFAM" id="SSF54001">
    <property type="entry name" value="Cysteine proteinases"/>
    <property type="match status" value="1"/>
</dbReference>
<keyword evidence="7 9" id="KW-0788">Thiol protease</keyword>
<comment type="subcellular location">
    <subcellularLocation>
        <location evidence="2">Nucleus</location>
    </subcellularLocation>
</comment>
<keyword evidence="6 9" id="KW-0378">Hydrolase</keyword>
<dbReference type="AlphaFoldDB" id="A0A367J0S3"/>
<dbReference type="FunFam" id="3.90.70.10:FF:000005">
    <property type="entry name" value="Ubiquitin carboxyl-terminal hydrolase 7"/>
    <property type="match status" value="1"/>
</dbReference>
<dbReference type="Gene3D" id="3.90.70.10">
    <property type="entry name" value="Cysteine proteinases"/>
    <property type="match status" value="1"/>
</dbReference>
<dbReference type="OrthoDB" id="289038at2759"/>
<dbReference type="InterPro" id="IPR018200">
    <property type="entry name" value="USP_CS"/>
</dbReference>
<comment type="catalytic activity">
    <reaction evidence="1 9">
        <text>Thiol-dependent hydrolysis of ester, thioester, amide, peptide and isopeptide bonds formed by the C-terminal Gly of ubiquitin (a 76-residue protein attached to proteins as an intracellular targeting signal).</text>
        <dbReference type="EC" id="3.4.19.12"/>
    </reaction>
</comment>
<proteinExistence type="inferred from homology"/>
<keyword evidence="4 9" id="KW-0645">Protease</keyword>
<dbReference type="InterPro" id="IPR028889">
    <property type="entry name" value="USP"/>
</dbReference>
<dbReference type="InterPro" id="IPR002083">
    <property type="entry name" value="MATH/TRAF_dom"/>
</dbReference>
<organism evidence="12 13">
    <name type="scientific">Rhizopus stolonifer</name>
    <name type="common">Rhizopus nigricans</name>
    <dbReference type="NCBI Taxonomy" id="4846"/>
    <lineage>
        <taxon>Eukaryota</taxon>
        <taxon>Fungi</taxon>
        <taxon>Fungi incertae sedis</taxon>
        <taxon>Mucoromycota</taxon>
        <taxon>Mucoromycotina</taxon>
        <taxon>Mucoromycetes</taxon>
        <taxon>Mucorales</taxon>
        <taxon>Mucorineae</taxon>
        <taxon>Rhizopodaceae</taxon>
        <taxon>Rhizopus</taxon>
    </lineage>
</organism>
<evidence type="ECO:0000256" key="5">
    <source>
        <dbReference type="ARBA" id="ARBA00022786"/>
    </source>
</evidence>
<dbReference type="Gene3D" id="2.60.210.10">
    <property type="entry name" value="Apoptosis, Tumor Necrosis Factor Receptor Associated Protein 2, Chain A"/>
    <property type="match status" value="1"/>
</dbReference>
<feature type="domain" description="USP" evidence="11">
    <location>
        <begin position="167"/>
        <end position="480"/>
    </location>
</feature>
<keyword evidence="8" id="KW-0539">Nucleus</keyword>
<dbReference type="GO" id="GO:0005829">
    <property type="term" value="C:cytosol"/>
    <property type="evidence" value="ECO:0007669"/>
    <property type="project" value="TreeGrafter"/>
</dbReference>
<evidence type="ECO:0000256" key="4">
    <source>
        <dbReference type="ARBA" id="ARBA00022670"/>
    </source>
</evidence>
<protein>
    <recommendedName>
        <fullName evidence="9">Ubiquitin carboxyl-terminal hydrolase</fullName>
        <ecNumber evidence="9">3.4.19.12</ecNumber>
    </recommendedName>
</protein>
<name>A0A367J0S3_RHIST</name>
<dbReference type="Pfam" id="PF22486">
    <property type="entry name" value="MATH_2"/>
    <property type="match status" value="1"/>
</dbReference>
<dbReference type="PROSITE" id="PS50144">
    <property type="entry name" value="MATH"/>
    <property type="match status" value="1"/>
</dbReference>
<dbReference type="GO" id="GO:0006508">
    <property type="term" value="P:proteolysis"/>
    <property type="evidence" value="ECO:0007669"/>
    <property type="project" value="UniProtKB-KW"/>
</dbReference>
<feature type="non-terminal residue" evidence="12">
    <location>
        <position position="611"/>
    </location>
</feature>
<dbReference type="CDD" id="cd02659">
    <property type="entry name" value="peptidase_C19C"/>
    <property type="match status" value="1"/>
</dbReference>
<dbReference type="Pfam" id="PF00443">
    <property type="entry name" value="UCH"/>
    <property type="match status" value="1"/>
</dbReference>
<evidence type="ECO:0000256" key="7">
    <source>
        <dbReference type="ARBA" id="ARBA00022807"/>
    </source>
</evidence>